<dbReference type="KEGG" id="psin:CAK95_11865"/>
<gene>
    <name evidence="11" type="ORF">CAK95_11865</name>
</gene>
<proteinExistence type="inferred from homology"/>
<evidence type="ECO:0000256" key="2">
    <source>
        <dbReference type="ARBA" id="ARBA00022793"/>
    </source>
</evidence>
<feature type="domain" description="Orn/DAP/Arg decarboxylase 2 N-terminal" evidence="10">
    <location>
        <begin position="56"/>
        <end position="303"/>
    </location>
</feature>
<evidence type="ECO:0000256" key="1">
    <source>
        <dbReference type="ARBA" id="ARBA00001933"/>
    </source>
</evidence>
<dbReference type="Gene3D" id="2.40.37.10">
    <property type="entry name" value="Lyase, Ornithine Decarboxylase, Chain A, domain 1"/>
    <property type="match status" value="1"/>
</dbReference>
<comment type="similarity">
    <text evidence="7">Belongs to the Orn/Lys/Arg decarboxylase class-II family.</text>
</comment>
<dbReference type="InterPro" id="IPR029066">
    <property type="entry name" value="PLP-binding_barrel"/>
</dbReference>
<comment type="cofactor">
    <cofactor evidence="1 6 8">
        <name>pyridoxal 5'-phosphate</name>
        <dbReference type="ChEBI" id="CHEBI:597326"/>
    </cofactor>
</comment>
<keyword evidence="8" id="KW-0028">Amino-acid biosynthesis</keyword>
<dbReference type="STRING" id="1235591.CAK95_11865"/>
<dbReference type="InterPro" id="IPR022643">
    <property type="entry name" value="De-COase2_C"/>
</dbReference>
<comment type="pathway">
    <text evidence="8">Amino-acid biosynthesis; L-lysine biosynthesis via DAP pathway; L-lysine from DL-2,6-diaminopimelate: step 1/1.</text>
</comment>
<dbReference type="EC" id="4.1.1.20" evidence="5 8"/>
<evidence type="ECO:0000256" key="3">
    <source>
        <dbReference type="ARBA" id="ARBA00022898"/>
    </source>
</evidence>
<sequence length="439" mass="46608">MLATDKHAGKDLAGQLVNEYFSVKDNDLVVGGRTVRSLAEEFGTPLYIYDAAIMRRCFAQLKAALAGFAEIYFSIKANPNPAVAALFVQQGAGIEIASAGEYERARRAGAKPQNILFAGPGKRDDELEHVIRGGIGEIHLESFEEIDRVEAIAARHGKTVAVAIRINPVASAQGGAMRMGGKPSPFGFDEEQIGDVLAALAGKTHLDLAGLHLFAGTQILEAETLLTQWKHGLDLSARIARDSGRTLRSIDLGGGLGIPYYAGDRTLDLDALRKGLPPLIAMKAADPLLQGARVIVEPGRYLAGPGGLYVARVVASKMSRGSRFIVTDGGMHHHLAASGNLGQVMKRDYPIVAPARMTEPRAETCSIVGPLCTPLDTLARKVDMPKLQAGDLIAILQSGAYGLSASPVDFLGHPAPAEVLVDDGKASVIRERENFAPAD</sequence>
<evidence type="ECO:0000256" key="5">
    <source>
        <dbReference type="NCBIfam" id="TIGR01048"/>
    </source>
</evidence>
<dbReference type="Pfam" id="PF02784">
    <property type="entry name" value="Orn_Arg_deC_N"/>
    <property type="match status" value="1"/>
</dbReference>
<dbReference type="UniPathway" id="UPA00034">
    <property type="reaction ID" value="UER00027"/>
</dbReference>
<dbReference type="InterPro" id="IPR002986">
    <property type="entry name" value="DAP_deCOOHase_LysA"/>
</dbReference>
<dbReference type="Gene3D" id="3.20.20.10">
    <property type="entry name" value="Alanine racemase"/>
    <property type="match status" value="1"/>
</dbReference>
<dbReference type="AlphaFoldDB" id="A0A1W6ZQR8"/>
<evidence type="ECO:0000259" key="10">
    <source>
        <dbReference type="Pfam" id="PF02784"/>
    </source>
</evidence>
<keyword evidence="3 6" id="KW-0663">Pyridoxal phosphate</keyword>
<dbReference type="CDD" id="cd06839">
    <property type="entry name" value="PLPDE_III_Btrk_like"/>
    <property type="match status" value="1"/>
</dbReference>
<dbReference type="InterPro" id="IPR022644">
    <property type="entry name" value="De-COase2_N"/>
</dbReference>
<dbReference type="SUPFAM" id="SSF51419">
    <property type="entry name" value="PLP-binding barrel"/>
    <property type="match status" value="1"/>
</dbReference>
<feature type="active site" description="Proton donor" evidence="6">
    <location>
        <position position="372"/>
    </location>
</feature>
<dbReference type="RefSeq" id="WP_245303722.1">
    <property type="nucleotide sequence ID" value="NZ_CP021112.1"/>
</dbReference>
<feature type="domain" description="Orn/DAP/Arg decarboxylase 2 C-terminal" evidence="9">
    <location>
        <begin position="48"/>
        <end position="399"/>
    </location>
</feature>
<dbReference type="EMBL" id="CP021112">
    <property type="protein sequence ID" value="ARP99709.1"/>
    <property type="molecule type" value="Genomic_DNA"/>
</dbReference>
<organism evidence="11 12">
    <name type="scientific">Pseudorhodoplanes sinuspersici</name>
    <dbReference type="NCBI Taxonomy" id="1235591"/>
    <lineage>
        <taxon>Bacteria</taxon>
        <taxon>Pseudomonadati</taxon>
        <taxon>Pseudomonadota</taxon>
        <taxon>Alphaproteobacteria</taxon>
        <taxon>Hyphomicrobiales</taxon>
        <taxon>Pseudorhodoplanes</taxon>
    </lineage>
</organism>
<protein>
    <recommendedName>
        <fullName evidence="5 8">Diaminopimelate decarboxylase</fullName>
        <ecNumber evidence="5 8">4.1.1.20</ecNumber>
    </recommendedName>
</protein>
<evidence type="ECO:0000313" key="11">
    <source>
        <dbReference type="EMBL" id="ARP99709.1"/>
    </source>
</evidence>
<dbReference type="Proteomes" id="UP000194137">
    <property type="component" value="Chromosome"/>
</dbReference>
<dbReference type="PRINTS" id="PR01179">
    <property type="entry name" value="ODADCRBXLASE"/>
</dbReference>
<evidence type="ECO:0000259" key="9">
    <source>
        <dbReference type="Pfam" id="PF00278"/>
    </source>
</evidence>
<dbReference type="GO" id="GO:0009089">
    <property type="term" value="P:lysine biosynthetic process via diaminopimelate"/>
    <property type="evidence" value="ECO:0007669"/>
    <property type="project" value="UniProtKB-UniRule"/>
</dbReference>
<dbReference type="PRINTS" id="PR01181">
    <property type="entry name" value="DAPDCRBXLASE"/>
</dbReference>
<keyword evidence="12" id="KW-1185">Reference proteome</keyword>
<keyword evidence="4 8" id="KW-0456">Lyase</keyword>
<evidence type="ECO:0000256" key="7">
    <source>
        <dbReference type="RuleBase" id="RU003737"/>
    </source>
</evidence>
<dbReference type="GO" id="GO:0008836">
    <property type="term" value="F:diaminopimelate decarboxylase activity"/>
    <property type="evidence" value="ECO:0007669"/>
    <property type="project" value="UniProtKB-UniRule"/>
</dbReference>
<reference evidence="11 12" key="1">
    <citation type="submission" date="2017-05" db="EMBL/GenBank/DDBJ databases">
        <title>Full genome sequence of Pseudorhodoplanes sinuspersici.</title>
        <authorList>
            <person name="Dastgheib S.M.M."/>
            <person name="Shavandi M."/>
            <person name="Tirandaz H."/>
        </authorList>
    </citation>
    <scope>NUCLEOTIDE SEQUENCE [LARGE SCALE GENOMIC DNA]</scope>
    <source>
        <strain evidence="11 12">RIPI110</strain>
    </source>
</reference>
<accession>A0A1W6ZQR8</accession>
<comment type="catalytic activity">
    <reaction evidence="8">
        <text>meso-2,6-diaminopimelate + H(+) = L-lysine + CO2</text>
        <dbReference type="Rhea" id="RHEA:15101"/>
        <dbReference type="ChEBI" id="CHEBI:15378"/>
        <dbReference type="ChEBI" id="CHEBI:16526"/>
        <dbReference type="ChEBI" id="CHEBI:32551"/>
        <dbReference type="ChEBI" id="CHEBI:57791"/>
        <dbReference type="EC" id="4.1.1.20"/>
    </reaction>
</comment>
<keyword evidence="2 8" id="KW-0210">Decarboxylase</keyword>
<dbReference type="Pfam" id="PF00278">
    <property type="entry name" value="Orn_DAP_Arg_deC"/>
    <property type="match status" value="1"/>
</dbReference>
<feature type="modified residue" description="N6-(pyridoxal phosphate)lysine" evidence="6">
    <location>
        <position position="76"/>
    </location>
</feature>
<evidence type="ECO:0000256" key="4">
    <source>
        <dbReference type="ARBA" id="ARBA00023239"/>
    </source>
</evidence>
<evidence type="ECO:0000256" key="6">
    <source>
        <dbReference type="PIRSR" id="PIRSR600183-50"/>
    </source>
</evidence>
<keyword evidence="8" id="KW-0457">Lysine biosynthesis</keyword>
<dbReference type="SUPFAM" id="SSF50621">
    <property type="entry name" value="Alanine racemase C-terminal domain-like"/>
    <property type="match status" value="1"/>
</dbReference>
<dbReference type="InterPro" id="IPR009006">
    <property type="entry name" value="Ala_racemase/Decarboxylase_C"/>
</dbReference>
<evidence type="ECO:0000256" key="8">
    <source>
        <dbReference type="RuleBase" id="RU003738"/>
    </source>
</evidence>
<dbReference type="InterPro" id="IPR000183">
    <property type="entry name" value="Orn/DAP/Arg_de-COase"/>
</dbReference>
<dbReference type="PANTHER" id="PTHR43727:SF2">
    <property type="entry name" value="GROUP IV DECARBOXYLASE"/>
    <property type="match status" value="1"/>
</dbReference>
<dbReference type="PANTHER" id="PTHR43727">
    <property type="entry name" value="DIAMINOPIMELATE DECARBOXYLASE"/>
    <property type="match status" value="1"/>
</dbReference>
<name>A0A1W6ZQR8_9HYPH</name>
<dbReference type="NCBIfam" id="TIGR01048">
    <property type="entry name" value="lysA"/>
    <property type="match status" value="1"/>
</dbReference>
<evidence type="ECO:0000313" key="12">
    <source>
        <dbReference type="Proteomes" id="UP000194137"/>
    </source>
</evidence>